<dbReference type="SUPFAM" id="SSF102405">
    <property type="entry name" value="MCP/YpsA-like"/>
    <property type="match status" value="1"/>
</dbReference>
<dbReference type="Pfam" id="PF02481">
    <property type="entry name" value="DNA_processg_A"/>
    <property type="match status" value="1"/>
</dbReference>
<dbReference type="InterPro" id="IPR057666">
    <property type="entry name" value="DrpA_SLOG"/>
</dbReference>
<organism evidence="2 3">
    <name type="scientific">Flavobacterium aciduliphilum</name>
    <dbReference type="NCBI Taxonomy" id="1101402"/>
    <lineage>
        <taxon>Bacteria</taxon>
        <taxon>Pseudomonadati</taxon>
        <taxon>Bacteroidota</taxon>
        <taxon>Flavobacteriia</taxon>
        <taxon>Flavobacteriales</taxon>
        <taxon>Flavobacteriaceae</taxon>
        <taxon>Flavobacterium</taxon>
    </lineage>
</organism>
<dbReference type="Gene3D" id="3.40.50.450">
    <property type="match status" value="1"/>
</dbReference>
<gene>
    <name evidence="2" type="ORF">CLV55_103138</name>
</gene>
<dbReference type="RefSeq" id="WP_158527018.1">
    <property type="nucleotide sequence ID" value="NZ_QLSZ01000003.1"/>
</dbReference>
<keyword evidence="3" id="KW-1185">Reference proteome</keyword>
<name>A0A328YIN8_9FLAO</name>
<dbReference type="EMBL" id="QLSZ01000003">
    <property type="protein sequence ID" value="RAR73819.1"/>
    <property type="molecule type" value="Genomic_DNA"/>
</dbReference>
<dbReference type="AlphaFoldDB" id="A0A328YIN8"/>
<feature type="domain" description="Smf/DprA SLOG" evidence="1">
    <location>
        <begin position="3"/>
        <end position="55"/>
    </location>
</feature>
<protein>
    <submittedName>
        <fullName evidence="2">Uncharacterized protein DUF2493</fullName>
    </submittedName>
</protein>
<reference evidence="2 3" key="1">
    <citation type="submission" date="2018-06" db="EMBL/GenBank/DDBJ databases">
        <title>Genomic Encyclopedia of Archaeal and Bacterial Type Strains, Phase II (KMG-II): from individual species to whole genera.</title>
        <authorList>
            <person name="Goeker M."/>
        </authorList>
    </citation>
    <scope>NUCLEOTIDE SEQUENCE [LARGE SCALE GENOMIC DNA]</scope>
    <source>
        <strain evidence="2 3">DSM 25663</strain>
    </source>
</reference>
<dbReference type="Proteomes" id="UP000248840">
    <property type="component" value="Unassembled WGS sequence"/>
</dbReference>
<proteinExistence type="predicted"/>
<evidence type="ECO:0000259" key="1">
    <source>
        <dbReference type="Pfam" id="PF02481"/>
    </source>
</evidence>
<evidence type="ECO:0000313" key="3">
    <source>
        <dbReference type="Proteomes" id="UP000248840"/>
    </source>
</evidence>
<sequence>MKYGIIGSRNFTDKEFFIYKVNEVIALEGMPTVVISGGAIGADAFAEELAIENKIEFQVFKPQHKDFPKSIRRLAAPHARNTLIAEHSDVIIAFWDGQSTGTKDTIDKALALLKKVYIFEINTINL</sequence>
<dbReference type="OrthoDB" id="572639at2"/>
<comment type="caution">
    <text evidence="2">The sequence shown here is derived from an EMBL/GenBank/DDBJ whole genome shotgun (WGS) entry which is preliminary data.</text>
</comment>
<evidence type="ECO:0000313" key="2">
    <source>
        <dbReference type="EMBL" id="RAR73819.1"/>
    </source>
</evidence>
<accession>A0A328YIN8</accession>